<evidence type="ECO:0000313" key="5">
    <source>
        <dbReference type="Proteomes" id="UP000000440"/>
    </source>
</evidence>
<keyword evidence="5" id="KW-1185">Reference proteome</keyword>
<dbReference type="KEGG" id="tel:tlr1997"/>
<dbReference type="EMBL" id="BA000039">
    <property type="protein sequence ID" value="BAC09549.1"/>
    <property type="molecule type" value="Genomic_DNA"/>
</dbReference>
<evidence type="ECO:0000313" key="4">
    <source>
        <dbReference type="EMBL" id="BAC09549.1"/>
    </source>
</evidence>
<dbReference type="RefSeq" id="WP_011057832.1">
    <property type="nucleotide sequence ID" value="NC_004113.1"/>
</dbReference>
<evidence type="ECO:0000256" key="1">
    <source>
        <dbReference type="SAM" id="Coils"/>
    </source>
</evidence>
<evidence type="ECO:0000259" key="3">
    <source>
        <dbReference type="Pfam" id="PF13248"/>
    </source>
</evidence>
<protein>
    <submittedName>
        <fullName evidence="4">Tlr1997 protein</fullName>
    </submittedName>
</protein>
<feature type="transmembrane region" description="Helical" evidence="2">
    <location>
        <begin position="26"/>
        <end position="46"/>
    </location>
</feature>
<feature type="coiled-coil region" evidence="1">
    <location>
        <begin position="139"/>
        <end position="209"/>
    </location>
</feature>
<evidence type="ECO:0000256" key="2">
    <source>
        <dbReference type="SAM" id="Phobius"/>
    </source>
</evidence>
<dbReference type="Pfam" id="PF13248">
    <property type="entry name" value="Zn_ribbon_3"/>
    <property type="match status" value="1"/>
</dbReference>
<dbReference type="Proteomes" id="UP000000440">
    <property type="component" value="Chromosome"/>
</dbReference>
<dbReference type="STRING" id="197221.gene:10748605"/>
<feature type="transmembrane region" description="Helical" evidence="2">
    <location>
        <begin position="305"/>
        <end position="324"/>
    </location>
</feature>
<dbReference type="InterPro" id="IPR059113">
    <property type="entry name" value="Znf_ribbon"/>
</dbReference>
<proteinExistence type="predicted"/>
<sequence length="413" mass="47229">MSIGHKLRQTWGVFWRRSRLVNGEPLNWVSLTVIILVDIFILINVFSGLSEIGNWPLSPTAAQPCYEPWQSYRQDRGSDRAIRFLKQQITLEPSPQGYLEQLEESTKGKLGPLSSICLTYAKYQDAVNRPPNQARLRQQQEKQAQIQALEATNARIRQEYGSTLLEQLAGQPPEQSINFVEAAKAKATLEANNRQIAALKNEIAALEQAILQEPSSQAFLNFLEDTTQFAQLEGEYRRSQFWYPSRQLLLQVLFLLPLMGIALWLYRFGDRHHYDLLALMSWHLLVILLIPLVLKILEWLQIGTLFTWLANGIVALFGGLLFLVRYVYILLVPAIGLGMIKVAQVLFLNPQRQAAGRIQKQRCVRCGKRLRDLDQHCPHCGYLQWMPCPSCGQPTYRHLPYCRHCGALIPPKS</sequence>
<dbReference type="eggNOG" id="COG1579">
    <property type="taxonomic scope" value="Bacteria"/>
</dbReference>
<feature type="transmembrane region" description="Helical" evidence="2">
    <location>
        <begin position="248"/>
        <end position="266"/>
    </location>
</feature>
<dbReference type="EnsemblBacteria" id="BAC09549">
    <property type="protein sequence ID" value="BAC09549"/>
    <property type="gene ID" value="BAC09549"/>
</dbReference>
<accession>Q8DHG2</accession>
<feature type="domain" description="Putative zinc-ribbon" evidence="3">
    <location>
        <begin position="360"/>
        <end position="383"/>
    </location>
</feature>
<keyword evidence="2" id="KW-0472">Membrane</keyword>
<gene>
    <name evidence="4" type="ordered locus">tlr1997</name>
</gene>
<reference evidence="4 5" key="1">
    <citation type="journal article" date="2002" name="DNA Res.">
        <title>Complete genome structure of the thermophilic cyanobacterium Thermosynechococcus elongatus BP-1.</title>
        <authorList>
            <person name="Nakamura Y."/>
            <person name="Kaneko T."/>
            <person name="Sato S."/>
            <person name="Ikeuchi M."/>
            <person name="Katoh H."/>
            <person name="Sasamoto S."/>
            <person name="Watanabe A."/>
            <person name="Iriguchi M."/>
            <person name="Kawashima K."/>
            <person name="Kimura T."/>
            <person name="Kishida Y."/>
            <person name="Kiyokawa C."/>
            <person name="Kohara M."/>
            <person name="Matsumoto M."/>
            <person name="Matsuno A."/>
            <person name="Nakazaki N."/>
            <person name="Shimpo S."/>
            <person name="Sugimoto M."/>
            <person name="Takeuchi C."/>
            <person name="Yamada M."/>
            <person name="Tabata S."/>
        </authorList>
    </citation>
    <scope>NUCLEOTIDE SEQUENCE [LARGE SCALE GENOMIC DNA]</scope>
    <source>
        <strain evidence="5">IAM M-273 / NIES-2133 / BP-1</strain>
    </source>
</reference>
<feature type="transmembrane region" description="Helical" evidence="2">
    <location>
        <begin position="272"/>
        <end position="293"/>
    </location>
</feature>
<organism evidence="4 5">
    <name type="scientific">Thermosynechococcus vestitus (strain NIES-2133 / IAM M-273 / BP-1)</name>
    <dbReference type="NCBI Taxonomy" id="197221"/>
    <lineage>
        <taxon>Bacteria</taxon>
        <taxon>Bacillati</taxon>
        <taxon>Cyanobacteriota</taxon>
        <taxon>Cyanophyceae</taxon>
        <taxon>Acaryochloridales</taxon>
        <taxon>Thermosynechococcaceae</taxon>
        <taxon>Thermosynechococcus</taxon>
    </lineage>
</organism>
<feature type="transmembrane region" description="Helical" evidence="2">
    <location>
        <begin position="330"/>
        <end position="348"/>
    </location>
</feature>
<keyword evidence="2" id="KW-0812">Transmembrane</keyword>
<dbReference type="AlphaFoldDB" id="Q8DHG2"/>
<keyword evidence="1" id="KW-0175">Coiled coil</keyword>
<name>Q8DHG2_THEVB</name>
<keyword evidence="2" id="KW-1133">Transmembrane helix</keyword>